<evidence type="ECO:0000256" key="3">
    <source>
        <dbReference type="ARBA" id="ARBA00012572"/>
    </source>
</evidence>
<evidence type="ECO:0000313" key="12">
    <source>
        <dbReference type="Proteomes" id="UP001304671"/>
    </source>
</evidence>
<accession>A0ABU5QN93</accession>
<proteinExistence type="inferred from homology"/>
<reference evidence="11 12" key="1">
    <citation type="submission" date="2023-12" db="EMBL/GenBank/DDBJ databases">
        <title>Novel species of the genus Arcicella isolated from rivers.</title>
        <authorList>
            <person name="Lu H."/>
        </authorList>
    </citation>
    <scope>NUCLEOTIDE SEQUENCE [LARGE SCALE GENOMIC DNA]</scope>
    <source>
        <strain evidence="11 12">LMG 21963</strain>
    </source>
</reference>
<dbReference type="InterPro" id="IPR013785">
    <property type="entry name" value="Aldolase_TIM"/>
</dbReference>
<gene>
    <name evidence="9" type="primary">trpF</name>
    <name evidence="11" type="ORF">VB264_12170</name>
</gene>
<comment type="pathway">
    <text evidence="2 9">Amino-acid biosynthesis; L-tryptophan biosynthesis; L-tryptophan from chorismate: step 3/5.</text>
</comment>
<dbReference type="HAMAP" id="MF_00135">
    <property type="entry name" value="PRAI"/>
    <property type="match status" value="1"/>
</dbReference>
<keyword evidence="7 9" id="KW-0057">Aromatic amino acid biosynthesis</keyword>
<dbReference type="Proteomes" id="UP001304671">
    <property type="component" value="Unassembled WGS sequence"/>
</dbReference>
<evidence type="ECO:0000259" key="10">
    <source>
        <dbReference type="Pfam" id="PF00697"/>
    </source>
</evidence>
<dbReference type="Pfam" id="PF00697">
    <property type="entry name" value="PRAI"/>
    <property type="match status" value="1"/>
</dbReference>
<dbReference type="EMBL" id="JAYFUL010000018">
    <property type="protein sequence ID" value="MEA5258542.1"/>
    <property type="molecule type" value="Genomic_DNA"/>
</dbReference>
<evidence type="ECO:0000256" key="7">
    <source>
        <dbReference type="ARBA" id="ARBA00023141"/>
    </source>
</evidence>
<evidence type="ECO:0000256" key="1">
    <source>
        <dbReference type="ARBA" id="ARBA00001164"/>
    </source>
</evidence>
<keyword evidence="8 9" id="KW-0413">Isomerase</keyword>
<name>A0ABU5QN93_9BACT</name>
<dbReference type="CDD" id="cd00405">
    <property type="entry name" value="PRAI"/>
    <property type="match status" value="1"/>
</dbReference>
<evidence type="ECO:0000256" key="5">
    <source>
        <dbReference type="ARBA" id="ARBA00022605"/>
    </source>
</evidence>
<dbReference type="PANTHER" id="PTHR42894">
    <property type="entry name" value="N-(5'-PHOSPHORIBOSYL)ANTHRANILATE ISOMERASE"/>
    <property type="match status" value="1"/>
</dbReference>
<dbReference type="Gene3D" id="3.20.20.70">
    <property type="entry name" value="Aldolase class I"/>
    <property type="match status" value="1"/>
</dbReference>
<dbReference type="GO" id="GO:0016853">
    <property type="term" value="F:isomerase activity"/>
    <property type="evidence" value="ECO:0007669"/>
    <property type="project" value="UniProtKB-KW"/>
</dbReference>
<comment type="similarity">
    <text evidence="9">Belongs to the TrpF family.</text>
</comment>
<dbReference type="InterPro" id="IPR044643">
    <property type="entry name" value="TrpF_fam"/>
</dbReference>
<dbReference type="RefSeq" id="WP_323249723.1">
    <property type="nucleotide sequence ID" value="NZ_JAYFUL010000018.1"/>
</dbReference>
<evidence type="ECO:0000256" key="4">
    <source>
        <dbReference type="ARBA" id="ARBA00022272"/>
    </source>
</evidence>
<dbReference type="EC" id="5.3.1.24" evidence="3 9"/>
<dbReference type="SUPFAM" id="SSF51366">
    <property type="entry name" value="Ribulose-phoshate binding barrel"/>
    <property type="match status" value="1"/>
</dbReference>
<keyword evidence="6 9" id="KW-0822">Tryptophan biosynthesis</keyword>
<protein>
    <recommendedName>
        <fullName evidence="4 9">N-(5'-phosphoribosyl)anthranilate isomerase</fullName>
        <shortName evidence="9">PRAI</shortName>
        <ecNumber evidence="3 9">5.3.1.24</ecNumber>
    </recommendedName>
</protein>
<dbReference type="PANTHER" id="PTHR42894:SF1">
    <property type="entry name" value="N-(5'-PHOSPHORIBOSYL)ANTHRANILATE ISOMERASE"/>
    <property type="match status" value="1"/>
</dbReference>
<dbReference type="InterPro" id="IPR011060">
    <property type="entry name" value="RibuloseP-bd_barrel"/>
</dbReference>
<sequence>MRLKVCGMRNAENIKELLELGPDYMGFIFFEKSSRFVGEELDEELLKSFPHTVKKVGVFVNATQAYILDKVKRYALDYVQLHGEEMPDFCRNLKFKGVNIIKAFSIDSQFNFGKLLNYKPYCDYFLFDTKGDLKGGNGTMFDWAVLRRYDNDKPFFLAGGIDLDNASKAMELTGLKIHSLDVNSKFELAPGLKDIEKISELIKILKPTEAILTSI</sequence>
<dbReference type="InterPro" id="IPR001240">
    <property type="entry name" value="PRAI_dom"/>
</dbReference>
<comment type="caution">
    <text evidence="11">The sequence shown here is derived from an EMBL/GenBank/DDBJ whole genome shotgun (WGS) entry which is preliminary data.</text>
</comment>
<evidence type="ECO:0000256" key="9">
    <source>
        <dbReference type="HAMAP-Rule" id="MF_00135"/>
    </source>
</evidence>
<evidence type="ECO:0000313" key="11">
    <source>
        <dbReference type="EMBL" id="MEA5258542.1"/>
    </source>
</evidence>
<comment type="catalytic activity">
    <reaction evidence="1 9">
        <text>N-(5-phospho-beta-D-ribosyl)anthranilate = 1-(2-carboxyphenylamino)-1-deoxy-D-ribulose 5-phosphate</text>
        <dbReference type="Rhea" id="RHEA:21540"/>
        <dbReference type="ChEBI" id="CHEBI:18277"/>
        <dbReference type="ChEBI" id="CHEBI:58613"/>
        <dbReference type="EC" id="5.3.1.24"/>
    </reaction>
</comment>
<keyword evidence="12" id="KW-1185">Reference proteome</keyword>
<evidence type="ECO:0000256" key="6">
    <source>
        <dbReference type="ARBA" id="ARBA00022822"/>
    </source>
</evidence>
<feature type="domain" description="N-(5'phosphoribosyl) anthranilate isomerase (PRAI)" evidence="10">
    <location>
        <begin position="4"/>
        <end position="203"/>
    </location>
</feature>
<keyword evidence="5 9" id="KW-0028">Amino-acid biosynthesis</keyword>
<evidence type="ECO:0000256" key="8">
    <source>
        <dbReference type="ARBA" id="ARBA00023235"/>
    </source>
</evidence>
<organism evidence="11 12">
    <name type="scientific">Arcicella aquatica</name>
    <dbReference type="NCBI Taxonomy" id="217141"/>
    <lineage>
        <taxon>Bacteria</taxon>
        <taxon>Pseudomonadati</taxon>
        <taxon>Bacteroidota</taxon>
        <taxon>Cytophagia</taxon>
        <taxon>Cytophagales</taxon>
        <taxon>Flectobacillaceae</taxon>
        <taxon>Arcicella</taxon>
    </lineage>
</organism>
<evidence type="ECO:0000256" key="2">
    <source>
        <dbReference type="ARBA" id="ARBA00004664"/>
    </source>
</evidence>